<proteinExistence type="predicted"/>
<dbReference type="STRING" id="1034943.BN59_03610"/>
<name>A0A078L228_9GAMM</name>
<sequence length="195" mass="22489">MFFKRRKIKRLTKKIKAMQGNRVHNQPRDEVLAKEIAIYHELGGIYKGLIGHKHYPYAAEMEEACLRAAADLEDSNAQYQLGKQLLEEAKFRDKVQQEVLFANASNERNMNQLYTEAIVFLESAEKLGHIEARRLHGLCHINGWGLPPDKDKGFELVVQSIEQENSWDRVPQIFAAIGLNKPEFFSALMQHRNKS</sequence>
<dbReference type="Proteomes" id="UP000044071">
    <property type="component" value="Unassembled WGS sequence"/>
</dbReference>
<keyword evidence="2" id="KW-1185">Reference proteome</keyword>
<reference evidence="1 2" key="1">
    <citation type="submission" date="2014-06" db="EMBL/GenBank/DDBJ databases">
        <authorList>
            <person name="Urmite Genomes Urmite Genomes"/>
        </authorList>
    </citation>
    <scope>NUCLEOTIDE SEQUENCE [LARGE SCALE GENOMIC DNA]</scope>
</reference>
<dbReference type="eggNOG" id="COG0790">
    <property type="taxonomic scope" value="Bacteria"/>
</dbReference>
<evidence type="ECO:0008006" key="3">
    <source>
        <dbReference type="Google" id="ProtNLM"/>
    </source>
</evidence>
<dbReference type="AlphaFoldDB" id="A0A078L228"/>
<dbReference type="RefSeq" id="WP_044012508.1">
    <property type="nucleotide sequence ID" value="NZ_CCVW01000004.1"/>
</dbReference>
<gene>
    <name evidence="1" type="ORF">BN59_03610</name>
</gene>
<evidence type="ECO:0000313" key="1">
    <source>
        <dbReference type="EMBL" id="CDZ79292.1"/>
    </source>
</evidence>
<dbReference type="OrthoDB" id="5652782at2"/>
<evidence type="ECO:0000313" key="2">
    <source>
        <dbReference type="Proteomes" id="UP000044071"/>
    </source>
</evidence>
<organism evidence="1 2">
    <name type="scientific">Legionella massiliensis</name>
    <dbReference type="NCBI Taxonomy" id="1034943"/>
    <lineage>
        <taxon>Bacteria</taxon>
        <taxon>Pseudomonadati</taxon>
        <taxon>Pseudomonadota</taxon>
        <taxon>Gammaproteobacteria</taxon>
        <taxon>Legionellales</taxon>
        <taxon>Legionellaceae</taxon>
        <taxon>Legionella</taxon>
    </lineage>
</organism>
<dbReference type="InterPro" id="IPR011990">
    <property type="entry name" value="TPR-like_helical_dom_sf"/>
</dbReference>
<dbReference type="SUPFAM" id="SSF81901">
    <property type="entry name" value="HCP-like"/>
    <property type="match status" value="1"/>
</dbReference>
<dbReference type="Gene3D" id="1.25.40.10">
    <property type="entry name" value="Tetratricopeptide repeat domain"/>
    <property type="match status" value="1"/>
</dbReference>
<dbReference type="EMBL" id="CCSB01000004">
    <property type="protein sequence ID" value="CDZ79292.1"/>
    <property type="molecule type" value="Genomic_DNA"/>
</dbReference>
<protein>
    <recommendedName>
        <fullName evidence="3">Sel1 repeat</fullName>
    </recommendedName>
</protein>
<accession>A0A078L228</accession>